<evidence type="ECO:0000313" key="4">
    <source>
        <dbReference type="EMBL" id="WZV97814.1"/>
    </source>
</evidence>
<dbReference type="InterPro" id="IPR013154">
    <property type="entry name" value="ADH-like_N"/>
</dbReference>
<dbReference type="Gene3D" id="3.90.180.10">
    <property type="entry name" value="Medium-chain alcohol dehydrogenases, catalytic domain"/>
    <property type="match status" value="1"/>
</dbReference>
<dbReference type="Gene3D" id="3.40.50.720">
    <property type="entry name" value="NAD(P)-binding Rossmann-like Domain"/>
    <property type="match status" value="1"/>
</dbReference>
<dbReference type="Proteomes" id="UP001466893">
    <property type="component" value="Chromosome"/>
</dbReference>
<dbReference type="RefSeq" id="WP_342322449.1">
    <property type="nucleotide sequence ID" value="NZ_CP151800.1"/>
</dbReference>
<keyword evidence="2" id="KW-0560">Oxidoreductase</keyword>
<dbReference type="Pfam" id="PF00107">
    <property type="entry name" value="ADH_zinc_N"/>
    <property type="match status" value="1"/>
</dbReference>
<name>A0ABZ3B3N2_9ENTR</name>
<feature type="domain" description="Enoyl reductase (ER)" evidence="3">
    <location>
        <begin position="10"/>
        <end position="317"/>
    </location>
</feature>
<accession>A0ABZ3B3N2</accession>
<evidence type="ECO:0000313" key="5">
    <source>
        <dbReference type="Proteomes" id="UP001466893"/>
    </source>
</evidence>
<keyword evidence="1" id="KW-0521">NADP</keyword>
<dbReference type="PANTHER" id="PTHR48106:SF13">
    <property type="entry name" value="QUINONE OXIDOREDUCTASE-RELATED"/>
    <property type="match status" value="1"/>
</dbReference>
<dbReference type="SMART" id="SM00829">
    <property type="entry name" value="PKS_ER"/>
    <property type="match status" value="1"/>
</dbReference>
<dbReference type="InterPro" id="IPR013149">
    <property type="entry name" value="ADH-like_C"/>
</dbReference>
<dbReference type="EMBL" id="CP151800">
    <property type="protein sequence ID" value="WZV97814.1"/>
    <property type="molecule type" value="Genomic_DNA"/>
</dbReference>
<dbReference type="InterPro" id="IPR036291">
    <property type="entry name" value="NAD(P)-bd_dom_sf"/>
</dbReference>
<dbReference type="PANTHER" id="PTHR48106">
    <property type="entry name" value="QUINONE OXIDOREDUCTASE PIG3-RELATED"/>
    <property type="match status" value="1"/>
</dbReference>
<dbReference type="SUPFAM" id="SSF50129">
    <property type="entry name" value="GroES-like"/>
    <property type="match status" value="1"/>
</dbReference>
<dbReference type="InterPro" id="IPR020843">
    <property type="entry name" value="ER"/>
</dbReference>
<gene>
    <name evidence="4" type="ORF">AAEY27_19540</name>
</gene>
<dbReference type="SUPFAM" id="SSF51735">
    <property type="entry name" value="NAD(P)-binding Rossmann-fold domains"/>
    <property type="match status" value="1"/>
</dbReference>
<dbReference type="InterPro" id="IPR011032">
    <property type="entry name" value="GroES-like_sf"/>
</dbReference>
<protein>
    <submittedName>
        <fullName evidence="4">Zinc-binding dehydrogenase</fullName>
    </submittedName>
</protein>
<keyword evidence="5" id="KW-1185">Reference proteome</keyword>
<sequence>MQSLVFDDFGNAEVLYLHSSPTPEPAAGELLVEVSAAGLNFADIYRRQGRYPLAGVAPWVAGYEGAGRVVDVGSSVRGWRRGDRIGFADVPLAHASHIVVPQDNAIQLPDWLSEAQAASILLQGLTADYLLHDVLPVTRGMHVAVLAAAGGVGRLLTQMLTHHGVHVFAVASSLTKQNLSLRNGAEAAADYYCWPERLRGWYAPGCDIVFDSLGSTMLQSLESLRDGGRVVLFGMSGGELPTLNPEQLMLRSTGVVGADLWTYLTSQQERQRRADRLFGLLKAGHITLPPITSFPLFRGKEAHNLLENRLFSGKVILIPQGGIIM</sequence>
<evidence type="ECO:0000256" key="2">
    <source>
        <dbReference type="ARBA" id="ARBA00023002"/>
    </source>
</evidence>
<evidence type="ECO:0000256" key="1">
    <source>
        <dbReference type="ARBA" id="ARBA00022857"/>
    </source>
</evidence>
<organism evidence="4 5">
    <name type="scientific">Kosakonia calanthes</name>
    <dbReference type="NCBI Taxonomy" id="3139408"/>
    <lineage>
        <taxon>Bacteria</taxon>
        <taxon>Pseudomonadati</taxon>
        <taxon>Pseudomonadota</taxon>
        <taxon>Gammaproteobacteria</taxon>
        <taxon>Enterobacterales</taxon>
        <taxon>Enterobacteriaceae</taxon>
        <taxon>Kosakonia</taxon>
    </lineage>
</organism>
<evidence type="ECO:0000259" key="3">
    <source>
        <dbReference type="SMART" id="SM00829"/>
    </source>
</evidence>
<proteinExistence type="predicted"/>
<reference evidence="4 5" key="1">
    <citation type="submission" date="2024-04" db="EMBL/GenBank/DDBJ databases">
        <title>Kosakonia calanthae sp. nov., a halophilic bacterium isolated from leaves of Calanthe tiplacata.</title>
        <authorList>
            <person name="Wu P."/>
        </authorList>
    </citation>
    <scope>NUCLEOTIDE SEQUENCE [LARGE SCALE GENOMIC DNA]</scope>
    <source>
        <strain evidence="4 5">BYX6</strain>
    </source>
</reference>
<dbReference type="Pfam" id="PF08240">
    <property type="entry name" value="ADH_N"/>
    <property type="match status" value="1"/>
</dbReference>